<comment type="similarity">
    <text evidence="1">Belongs to the isochorismatase family.</text>
</comment>
<evidence type="ECO:0000259" key="3">
    <source>
        <dbReference type="Pfam" id="PF00857"/>
    </source>
</evidence>
<dbReference type="OrthoDB" id="269496at2759"/>
<dbReference type="FunFam" id="3.40.50.850:FF:000001">
    <property type="entry name" value="Isochorismatase domain-containing protein 1"/>
    <property type="match status" value="1"/>
</dbReference>
<gene>
    <name evidence="4" type="primary">isoc1</name>
    <name evidence="4" type="ORF">FJT64_018896</name>
</gene>
<evidence type="ECO:0000313" key="4">
    <source>
        <dbReference type="EMBL" id="KAF0310048.1"/>
    </source>
</evidence>
<proteinExistence type="inferred from homology"/>
<feature type="domain" description="Isochorismatase-like" evidence="3">
    <location>
        <begin position="14"/>
        <end position="160"/>
    </location>
</feature>
<dbReference type="PANTHER" id="PTHR14119">
    <property type="entry name" value="HYDROLASE"/>
    <property type="match status" value="1"/>
</dbReference>
<dbReference type="InterPro" id="IPR050993">
    <property type="entry name" value="Isochorismatase_domain"/>
</dbReference>
<dbReference type="InterPro" id="IPR000868">
    <property type="entry name" value="Isochorismatase-like_dom"/>
</dbReference>
<evidence type="ECO:0000313" key="5">
    <source>
        <dbReference type="Proteomes" id="UP000440578"/>
    </source>
</evidence>
<evidence type="ECO:0000256" key="2">
    <source>
        <dbReference type="ARBA" id="ARBA00040688"/>
    </source>
</evidence>
<dbReference type="SUPFAM" id="SSF52499">
    <property type="entry name" value="Isochorismatase-like hydrolases"/>
    <property type="match status" value="1"/>
</dbReference>
<name>A0A6A4X564_AMPAM</name>
<evidence type="ECO:0000256" key="1">
    <source>
        <dbReference type="ARBA" id="ARBA00006336"/>
    </source>
</evidence>
<comment type="caution">
    <text evidence="4">The sequence shown here is derived from an EMBL/GenBank/DDBJ whole genome shotgun (WGS) entry which is preliminary data.</text>
</comment>
<dbReference type="Pfam" id="PF00857">
    <property type="entry name" value="Isochorismatase"/>
    <property type="match status" value="1"/>
</dbReference>
<dbReference type="InterPro" id="IPR036380">
    <property type="entry name" value="Isochorismatase-like_sf"/>
</dbReference>
<dbReference type="Proteomes" id="UP000440578">
    <property type="component" value="Unassembled WGS sequence"/>
</dbReference>
<keyword evidence="5" id="KW-1185">Reference proteome</keyword>
<organism evidence="4 5">
    <name type="scientific">Amphibalanus amphitrite</name>
    <name type="common">Striped barnacle</name>
    <name type="synonym">Balanus amphitrite</name>
    <dbReference type="NCBI Taxonomy" id="1232801"/>
    <lineage>
        <taxon>Eukaryota</taxon>
        <taxon>Metazoa</taxon>
        <taxon>Ecdysozoa</taxon>
        <taxon>Arthropoda</taxon>
        <taxon>Crustacea</taxon>
        <taxon>Multicrustacea</taxon>
        <taxon>Cirripedia</taxon>
        <taxon>Thoracica</taxon>
        <taxon>Thoracicalcarea</taxon>
        <taxon>Balanomorpha</taxon>
        <taxon>Balanoidea</taxon>
        <taxon>Balanidae</taxon>
        <taxon>Amphibalaninae</taxon>
        <taxon>Amphibalanus</taxon>
    </lineage>
</organism>
<dbReference type="AlphaFoldDB" id="A0A6A4X564"/>
<dbReference type="PANTHER" id="PTHR14119:SF17">
    <property type="entry name" value="ISOCHORISMATASE DOMAIN-CONTAINING PROTEIN 1"/>
    <property type="match status" value="1"/>
</dbReference>
<dbReference type="CDD" id="cd01012">
    <property type="entry name" value="YcaC_related"/>
    <property type="match status" value="1"/>
</dbReference>
<reference evidence="4 5" key="1">
    <citation type="submission" date="2019-07" db="EMBL/GenBank/DDBJ databases">
        <title>Draft genome assembly of a fouling barnacle, Amphibalanus amphitrite (Darwin, 1854): The first reference genome for Thecostraca.</title>
        <authorList>
            <person name="Kim W."/>
        </authorList>
    </citation>
    <scope>NUCLEOTIDE SEQUENCE [LARGE SCALE GENOMIC DNA]</scope>
    <source>
        <strain evidence="4">SNU_AA5</strain>
        <tissue evidence="4">Soma without cirri and trophi</tissue>
    </source>
</reference>
<accession>A0A6A4X564</accession>
<dbReference type="EMBL" id="VIIS01000353">
    <property type="protein sequence ID" value="KAF0310048.1"/>
    <property type="molecule type" value="Genomic_DNA"/>
</dbReference>
<protein>
    <recommendedName>
        <fullName evidence="2">Isochorismatase domain-containing protein 1</fullName>
    </recommendedName>
</protein>
<dbReference type="Gene3D" id="3.40.50.850">
    <property type="entry name" value="Isochorismatase-like"/>
    <property type="match status" value="1"/>
</dbReference>
<sequence length="194" mass="21309">MSEKIGQIKGESSVFFLCDVQEKFQPVIIHFDNIVQTCCKLLSAGKILEVPLLVTEQYPKGLGKTVPALDVAHARVVAEKTRFSMLVPEVDAVLEKLAPKVVVIMGVEAHVCVEQTATELVQRGYTVHIVADGVSSRSQEDRLLALQRLRQIGCFISTSESIIFKLLGDKNHPKFAEVRGLVKQTSPDTGLAKI</sequence>